<dbReference type="AlphaFoldDB" id="A0A6S6RUS5"/>
<dbReference type="EMBL" id="CACVAP010000011">
    <property type="protein sequence ID" value="CAA6798808.1"/>
    <property type="molecule type" value="Genomic_DNA"/>
</dbReference>
<reference evidence="1" key="1">
    <citation type="submission" date="2020-01" db="EMBL/GenBank/DDBJ databases">
        <authorList>
            <person name="Meier V. D."/>
            <person name="Meier V D."/>
        </authorList>
    </citation>
    <scope>NUCLEOTIDE SEQUENCE</scope>
    <source>
        <strain evidence="1">HLG_WM_MAG_06</strain>
    </source>
</reference>
<evidence type="ECO:0000313" key="1">
    <source>
        <dbReference type="EMBL" id="CAA6798808.1"/>
    </source>
</evidence>
<proteinExistence type="predicted"/>
<evidence type="ECO:0008006" key="2">
    <source>
        <dbReference type="Google" id="ProtNLM"/>
    </source>
</evidence>
<organism evidence="1">
    <name type="scientific">uncultured Sulfurovum sp</name>
    <dbReference type="NCBI Taxonomy" id="269237"/>
    <lineage>
        <taxon>Bacteria</taxon>
        <taxon>Pseudomonadati</taxon>
        <taxon>Campylobacterota</taxon>
        <taxon>Epsilonproteobacteria</taxon>
        <taxon>Campylobacterales</taxon>
        <taxon>Sulfurovaceae</taxon>
        <taxon>Sulfurovum</taxon>
        <taxon>environmental samples</taxon>
    </lineage>
</organism>
<accession>A0A6S6RUS5</accession>
<sequence length="529" mass="60969">MRGILFIILFLNLNILNAGDEIQKIINVTWNKDVKDRLCSADCGLNEECKRAKNLCDVLVKLPISVIDKEVFTKLLKVTASSISGVLDFAVKRKIIKLNDSLPIYNAIYKTFPKNLPSNKLVDIGGIVEFFIDTAVDVLIEYAITNMTHEDITRFRNNGIVNWAIHDNAPDEAIKQSLKWMLTLAKNDAKAMAYSYFGMITKVIEAGVIDNGLLLIDIGVNVTGSGFELMDATIQAKYSKKRGEIINLYTKYSKLYYRSFEKTATLNNFSKECNAISLKGFSSFLASINSGKNSLTHVNYNLKDMCIRYEQSMMKTDISKYYILYADILLEDETNFQKHLKYFFPIYQYDYAWRMFKNPKKFDINTLSFYGDAYRDKVVKALKYGFKLDDFNLGYTKDPYDLIRKHTAFNWSLKLQNKYKLGSKLTYDPYEVKSALITRKIFVNYIYDLYNIKDWYYPSDYIEGLEELESVKNNGWTKESIGLYAVGVLSGKPEKDNFRPNDNLSINEALSMLVRVMDQAILLRTGEEY</sequence>
<name>A0A6S6RUS5_9BACT</name>
<gene>
    <name evidence="1" type="ORF">HELGO_WM2294</name>
</gene>
<protein>
    <recommendedName>
        <fullName evidence="2">SLH domain-containing protein</fullName>
    </recommendedName>
</protein>